<evidence type="ECO:0000256" key="1">
    <source>
        <dbReference type="SAM" id="SignalP"/>
    </source>
</evidence>
<gene>
    <name evidence="3" type="ORF">EPL05_16955</name>
</gene>
<evidence type="ECO:0000313" key="4">
    <source>
        <dbReference type="Proteomes" id="UP000286701"/>
    </source>
</evidence>
<dbReference type="Proteomes" id="UP000286701">
    <property type="component" value="Unassembled WGS sequence"/>
</dbReference>
<feature type="signal peptide" evidence="1">
    <location>
        <begin position="1"/>
        <end position="19"/>
    </location>
</feature>
<feature type="domain" description="Lipocalin-like" evidence="2">
    <location>
        <begin position="48"/>
        <end position="165"/>
    </location>
</feature>
<keyword evidence="4" id="KW-1185">Reference proteome</keyword>
<comment type="caution">
    <text evidence="3">The sequence shown here is derived from an EMBL/GenBank/DDBJ whole genome shotgun (WGS) entry which is preliminary data.</text>
</comment>
<reference evidence="3 4" key="1">
    <citation type="submission" date="2019-01" db="EMBL/GenBank/DDBJ databases">
        <title>Mucilaginibacter antarcticum sp. nov., isolated from antarctic soil.</title>
        <authorList>
            <person name="Yan Y.-Q."/>
            <person name="Du Z.-J."/>
        </authorList>
    </citation>
    <scope>NUCLEOTIDE SEQUENCE [LARGE SCALE GENOMIC DNA]</scope>
    <source>
        <strain evidence="3 4">F01003</strain>
    </source>
</reference>
<dbReference type="Pfam" id="PF13924">
    <property type="entry name" value="Lipocalin_5"/>
    <property type="match status" value="1"/>
</dbReference>
<dbReference type="AlphaFoldDB" id="A0A3S3VIP4"/>
<sequence>MKKAFALILLVFSVYSVMAQTNNTRSKPNKGKIIAPRGGQSSMFPLAGTWTLKAAEVILPDGTHITDPGLGKDAKGVLMIDAEGQYSLQIFKTDRPKFASGDKKRGTPGEYASALLGLSTHAGHIKIDTAKKLLQFDIDYAAYPNWEHTSQTRQYTLKGDELYYQLPANAGAGTIAASIWTRVRSK</sequence>
<dbReference type="EMBL" id="SBIW01000008">
    <property type="protein sequence ID" value="RWY49111.1"/>
    <property type="molecule type" value="Genomic_DNA"/>
</dbReference>
<protein>
    <submittedName>
        <fullName evidence="3">Lipocalin-like domain protein</fullName>
    </submittedName>
</protein>
<evidence type="ECO:0000259" key="2">
    <source>
        <dbReference type="Pfam" id="PF13924"/>
    </source>
</evidence>
<organism evidence="3 4">
    <name type="scientific">Mucilaginibacter gilvus</name>
    <dbReference type="NCBI Taxonomy" id="2305909"/>
    <lineage>
        <taxon>Bacteria</taxon>
        <taxon>Pseudomonadati</taxon>
        <taxon>Bacteroidota</taxon>
        <taxon>Sphingobacteriia</taxon>
        <taxon>Sphingobacteriales</taxon>
        <taxon>Sphingobacteriaceae</taxon>
        <taxon>Mucilaginibacter</taxon>
    </lineage>
</organism>
<name>A0A3S3VIP4_9SPHI</name>
<dbReference type="InterPro" id="IPR024311">
    <property type="entry name" value="Lipocalin-like"/>
</dbReference>
<evidence type="ECO:0000313" key="3">
    <source>
        <dbReference type="EMBL" id="RWY49111.1"/>
    </source>
</evidence>
<dbReference type="OrthoDB" id="118834at2"/>
<feature type="chain" id="PRO_5018532262" evidence="1">
    <location>
        <begin position="20"/>
        <end position="186"/>
    </location>
</feature>
<keyword evidence="1" id="KW-0732">Signal</keyword>
<accession>A0A3S3VIP4</accession>
<dbReference type="RefSeq" id="WP_128535182.1">
    <property type="nucleotide sequence ID" value="NZ_SBIW01000008.1"/>
</dbReference>
<proteinExistence type="predicted"/>